<evidence type="ECO:0000256" key="4">
    <source>
        <dbReference type="ARBA" id="ARBA00022801"/>
    </source>
</evidence>
<dbReference type="InterPro" id="IPR005135">
    <property type="entry name" value="Endo/exonuclease/phosphatase"/>
</dbReference>
<dbReference type="RefSeq" id="WP_025386391.1">
    <property type="nucleotide sequence ID" value="NZ_LCUA01000010.1"/>
</dbReference>
<dbReference type="GO" id="GO:0004519">
    <property type="term" value="F:endonuclease activity"/>
    <property type="evidence" value="ECO:0007669"/>
    <property type="project" value="InterPro"/>
</dbReference>
<feature type="site" description="Transition state stabilizer" evidence="8">
    <location>
        <position position="148"/>
    </location>
</feature>
<dbReference type="SUPFAM" id="SSF56219">
    <property type="entry name" value="DNase I-like"/>
    <property type="match status" value="1"/>
</dbReference>
<feature type="active site" evidence="6">
    <location>
        <position position="105"/>
    </location>
</feature>
<evidence type="ECO:0000313" key="10">
    <source>
        <dbReference type="EMBL" id="KTD44598.1"/>
    </source>
</evidence>
<dbReference type="Gene3D" id="3.60.10.10">
    <property type="entry name" value="Endonuclease/exonuclease/phosphatase"/>
    <property type="match status" value="1"/>
</dbReference>
<evidence type="ECO:0000313" key="11">
    <source>
        <dbReference type="Proteomes" id="UP000054858"/>
    </source>
</evidence>
<evidence type="ECO:0000256" key="5">
    <source>
        <dbReference type="ARBA" id="ARBA00022842"/>
    </source>
</evidence>
<keyword evidence="4" id="KW-0378">Hydrolase</keyword>
<feature type="binding site" evidence="7">
    <location>
        <position position="8"/>
    </location>
    <ligand>
        <name>Mg(2+)</name>
        <dbReference type="ChEBI" id="CHEBI:18420"/>
        <label>1</label>
    </ligand>
</feature>
<organism evidence="10 11">
    <name type="scientific">Legionella oakridgensis</name>
    <dbReference type="NCBI Taxonomy" id="29423"/>
    <lineage>
        <taxon>Bacteria</taxon>
        <taxon>Pseudomonadati</taxon>
        <taxon>Pseudomonadota</taxon>
        <taxon>Gammaproteobacteria</taxon>
        <taxon>Legionellales</taxon>
        <taxon>Legionellaceae</taxon>
        <taxon>Legionella</taxon>
    </lineage>
</organism>
<comment type="cofactor">
    <cofactor evidence="7">
        <name>Mg(2+)</name>
        <dbReference type="ChEBI" id="CHEBI:18420"/>
    </cofactor>
    <cofactor evidence="7">
        <name>Mn(2+)</name>
        <dbReference type="ChEBI" id="CHEBI:29035"/>
    </cofactor>
    <text evidence="7">Probably binds two magnesium or manganese ions per subunit.</text>
</comment>
<gene>
    <name evidence="10" type="ORF">Loak_0109</name>
</gene>
<dbReference type="CDD" id="cd09086">
    <property type="entry name" value="ExoIII-like_AP-endo"/>
    <property type="match status" value="1"/>
</dbReference>
<dbReference type="GO" id="GO:0046872">
    <property type="term" value="F:metal ion binding"/>
    <property type="evidence" value="ECO:0007669"/>
    <property type="project" value="UniProtKB-KW"/>
</dbReference>
<sequence>MLKLASWNVNSLKVRLEQVIAWFQNNEVDVLALQETKLINEQFPCKVFQEMGLHVVFSGQKTYNGVALISRQPIESVVTDIPGFIDPQRRVLVATIADVRVVNLYVPNGGEVGSDKYQYKLNWLAKITTFIKEQLRQYPKLAVVGDFNIAPEDKDVHDPIAWQGSVLVSPLERQAFAALLDLGLKDSFRRLHPQEITYSWWDYRAAAFRRNMGLRIDHILLSDSLLERCVESQIDSEPRRVERPSDHAPVWVQLA</sequence>
<dbReference type="PANTHER" id="PTHR43250:SF2">
    <property type="entry name" value="EXODEOXYRIBONUCLEASE III"/>
    <property type="match status" value="1"/>
</dbReference>
<evidence type="ECO:0000256" key="8">
    <source>
        <dbReference type="PIRSR" id="PIRSR604808-3"/>
    </source>
</evidence>
<dbReference type="AlphaFoldDB" id="A0A0W0XJ23"/>
<feature type="domain" description="Endonuclease/exonuclease/phosphatase" evidence="9">
    <location>
        <begin position="5"/>
        <end position="247"/>
    </location>
</feature>
<comment type="cofactor">
    <cofactor evidence="1">
        <name>Mn(2+)</name>
        <dbReference type="ChEBI" id="CHEBI:29035"/>
    </cofactor>
</comment>
<dbReference type="PROSITE" id="PS51435">
    <property type="entry name" value="AP_NUCLEASE_F1_4"/>
    <property type="match status" value="1"/>
</dbReference>
<dbReference type="GO" id="GO:0008311">
    <property type="term" value="F:double-stranded DNA 3'-5' DNA exonuclease activity"/>
    <property type="evidence" value="ECO:0007669"/>
    <property type="project" value="InterPro"/>
</dbReference>
<evidence type="ECO:0000256" key="1">
    <source>
        <dbReference type="ARBA" id="ARBA00001936"/>
    </source>
</evidence>
<feature type="active site" description="Proton donor/acceptor" evidence="6">
    <location>
        <position position="146"/>
    </location>
</feature>
<dbReference type="Pfam" id="PF03372">
    <property type="entry name" value="Exo_endo_phos"/>
    <property type="match status" value="1"/>
</dbReference>
<name>A0A0W0XJ23_9GAMM</name>
<evidence type="ECO:0000256" key="2">
    <source>
        <dbReference type="ARBA" id="ARBA00007092"/>
    </source>
</evidence>
<keyword evidence="3 7" id="KW-0479">Metal-binding</keyword>
<dbReference type="GO" id="GO:0006281">
    <property type="term" value="P:DNA repair"/>
    <property type="evidence" value="ECO:0007669"/>
    <property type="project" value="InterPro"/>
</dbReference>
<feature type="site" description="Important for catalytic activity" evidence="8">
    <location>
        <position position="217"/>
    </location>
</feature>
<feature type="binding site" evidence="7">
    <location>
        <position position="146"/>
    </location>
    <ligand>
        <name>Mg(2+)</name>
        <dbReference type="ChEBI" id="CHEBI:18420"/>
        <label>1</label>
    </ligand>
</feature>
<feature type="site" description="Interaction with DNA substrate" evidence="8">
    <location>
        <position position="247"/>
    </location>
</feature>
<protein>
    <recommendedName>
        <fullName evidence="9">Endonuclease/exonuclease/phosphatase domain-containing protein</fullName>
    </recommendedName>
</protein>
<dbReference type="PANTHER" id="PTHR43250">
    <property type="entry name" value="EXODEOXYRIBONUCLEASE III"/>
    <property type="match status" value="1"/>
</dbReference>
<dbReference type="InterPro" id="IPR020848">
    <property type="entry name" value="AP_endonuclease_F1_CS"/>
</dbReference>
<proteinExistence type="inferred from homology"/>
<feature type="binding site" evidence="7">
    <location>
        <position position="148"/>
    </location>
    <ligand>
        <name>Mg(2+)</name>
        <dbReference type="ChEBI" id="CHEBI:18420"/>
        <label>1</label>
    </ligand>
</feature>
<accession>A0A0W0XJ23</accession>
<dbReference type="Proteomes" id="UP000054858">
    <property type="component" value="Unassembled WGS sequence"/>
</dbReference>
<dbReference type="NCBIfam" id="TIGR00633">
    <property type="entry name" value="xth"/>
    <property type="match status" value="1"/>
</dbReference>
<dbReference type="PROSITE" id="PS00728">
    <property type="entry name" value="AP_NUCLEASE_F1_3"/>
    <property type="match status" value="1"/>
</dbReference>
<feature type="binding site" evidence="7">
    <location>
        <position position="35"/>
    </location>
    <ligand>
        <name>Mg(2+)</name>
        <dbReference type="ChEBI" id="CHEBI:18420"/>
        <label>1</label>
    </ligand>
</feature>
<evidence type="ECO:0000256" key="6">
    <source>
        <dbReference type="PIRSR" id="PIRSR604808-1"/>
    </source>
</evidence>
<dbReference type="InterPro" id="IPR036691">
    <property type="entry name" value="Endo/exonu/phosph_ase_sf"/>
</dbReference>
<dbReference type="InterPro" id="IPR037493">
    <property type="entry name" value="ExoIII-like"/>
</dbReference>
<dbReference type="InterPro" id="IPR004808">
    <property type="entry name" value="AP_endonuc_1"/>
</dbReference>
<keyword evidence="7" id="KW-0464">Manganese</keyword>
<comment type="caution">
    <text evidence="10">The sequence shown here is derived from an EMBL/GenBank/DDBJ whole genome shotgun (WGS) entry which is preliminary data.</text>
</comment>
<dbReference type="GO" id="GO:0003677">
    <property type="term" value="F:DNA binding"/>
    <property type="evidence" value="ECO:0007669"/>
    <property type="project" value="InterPro"/>
</dbReference>
<evidence type="ECO:0000259" key="9">
    <source>
        <dbReference type="Pfam" id="PF03372"/>
    </source>
</evidence>
<keyword evidence="5 7" id="KW-0460">Magnesium</keyword>
<feature type="binding site" evidence="7">
    <location>
        <position position="246"/>
    </location>
    <ligand>
        <name>Mg(2+)</name>
        <dbReference type="ChEBI" id="CHEBI:18420"/>
        <label>1</label>
    </ligand>
</feature>
<comment type="similarity">
    <text evidence="2">Belongs to the DNA repair enzymes AP/ExoA family.</text>
</comment>
<feature type="binding site" evidence="7">
    <location>
        <position position="247"/>
    </location>
    <ligand>
        <name>Mg(2+)</name>
        <dbReference type="ChEBI" id="CHEBI:18420"/>
        <label>1</label>
    </ligand>
</feature>
<reference evidence="10 11" key="1">
    <citation type="submission" date="2015-11" db="EMBL/GenBank/DDBJ databases">
        <title>Genomic analysis of 38 Legionella species identifies large and diverse effector repertoires.</title>
        <authorList>
            <person name="Burstein D."/>
            <person name="Amaro F."/>
            <person name="Zusman T."/>
            <person name="Lifshitz Z."/>
            <person name="Cohen O."/>
            <person name="Gilbert J.A."/>
            <person name="Pupko T."/>
            <person name="Shuman H.A."/>
            <person name="Segal G."/>
        </authorList>
    </citation>
    <scope>NUCLEOTIDE SEQUENCE [LARGE SCALE GENOMIC DNA]</scope>
    <source>
        <strain evidence="10 11">Oak Ridge-10</strain>
    </source>
</reference>
<dbReference type="NCBIfam" id="TIGR00195">
    <property type="entry name" value="exoDNase_III"/>
    <property type="match status" value="1"/>
</dbReference>
<dbReference type="EMBL" id="LNYP01000002">
    <property type="protein sequence ID" value="KTD44598.1"/>
    <property type="molecule type" value="Genomic_DNA"/>
</dbReference>
<feature type="active site" description="Proton acceptor" evidence="6">
    <location>
        <position position="247"/>
    </location>
</feature>
<evidence type="ECO:0000256" key="3">
    <source>
        <dbReference type="ARBA" id="ARBA00022723"/>
    </source>
</evidence>
<evidence type="ECO:0000256" key="7">
    <source>
        <dbReference type="PIRSR" id="PIRSR604808-2"/>
    </source>
</evidence>
<dbReference type="PATRIC" id="fig|29423.5.peg.117"/>